<feature type="region of interest" description="Disordered" evidence="1">
    <location>
        <begin position="168"/>
        <end position="197"/>
    </location>
</feature>
<gene>
    <name evidence="2" type="ORF">OBBRIDRAFT_805651</name>
</gene>
<protein>
    <submittedName>
        <fullName evidence="2">Uncharacterized protein</fullName>
    </submittedName>
</protein>
<keyword evidence="3" id="KW-1185">Reference proteome</keyword>
<evidence type="ECO:0000313" key="2">
    <source>
        <dbReference type="EMBL" id="OCH88013.1"/>
    </source>
</evidence>
<feature type="region of interest" description="Disordered" evidence="1">
    <location>
        <begin position="66"/>
        <end position="90"/>
    </location>
</feature>
<proteinExistence type="predicted"/>
<sequence length="245" mass="26579">MEVAAAAGGIADRGKYMVDLKQQLRQEASPTERQIYARSIAGPQPHSNITPHCDVKIMQRIVLGPHSTRRGEGSSAIQAGRTLRPSNSPPYPLCSEATGPGLTHTVAAHTRPSPLGRAAFDNPPHAGRPRTHSSHERDQKAKRNMQEETQRPHRTQNVILGAAGRVSDARAQAPPAPTRVTPSVLRPPPRASREHSTTQAMPAAWWVLCYPVSLPAEPLHGARRASGGVMNRGCSFGWVRRVIAR</sequence>
<evidence type="ECO:0000256" key="1">
    <source>
        <dbReference type="SAM" id="MobiDB-lite"/>
    </source>
</evidence>
<feature type="compositionally biased region" description="Basic and acidic residues" evidence="1">
    <location>
        <begin position="133"/>
        <end position="151"/>
    </location>
</feature>
<accession>A0A8E2APK0</accession>
<name>A0A8E2APK0_9APHY</name>
<dbReference type="AlphaFoldDB" id="A0A8E2APK0"/>
<dbReference type="EMBL" id="KV722465">
    <property type="protein sequence ID" value="OCH88013.1"/>
    <property type="molecule type" value="Genomic_DNA"/>
</dbReference>
<reference evidence="2 3" key="1">
    <citation type="submission" date="2016-07" db="EMBL/GenBank/DDBJ databases">
        <title>Draft genome of the white-rot fungus Obba rivulosa 3A-2.</title>
        <authorList>
            <consortium name="DOE Joint Genome Institute"/>
            <person name="Miettinen O."/>
            <person name="Riley R."/>
            <person name="Acob R."/>
            <person name="Barry K."/>
            <person name="Cullen D."/>
            <person name="De Vries R."/>
            <person name="Hainaut M."/>
            <person name="Hatakka A."/>
            <person name="Henrissat B."/>
            <person name="Hilden K."/>
            <person name="Kuo R."/>
            <person name="Labutti K."/>
            <person name="Lipzen A."/>
            <person name="Makela M.R."/>
            <person name="Sandor L."/>
            <person name="Spatafora J.W."/>
            <person name="Grigoriev I.V."/>
            <person name="Hibbett D.S."/>
        </authorList>
    </citation>
    <scope>NUCLEOTIDE SEQUENCE [LARGE SCALE GENOMIC DNA]</scope>
    <source>
        <strain evidence="2 3">3A-2</strain>
    </source>
</reference>
<feature type="region of interest" description="Disordered" evidence="1">
    <location>
        <begin position="105"/>
        <end position="154"/>
    </location>
</feature>
<dbReference type="Proteomes" id="UP000250043">
    <property type="component" value="Unassembled WGS sequence"/>
</dbReference>
<evidence type="ECO:0000313" key="3">
    <source>
        <dbReference type="Proteomes" id="UP000250043"/>
    </source>
</evidence>
<organism evidence="2 3">
    <name type="scientific">Obba rivulosa</name>
    <dbReference type="NCBI Taxonomy" id="1052685"/>
    <lineage>
        <taxon>Eukaryota</taxon>
        <taxon>Fungi</taxon>
        <taxon>Dikarya</taxon>
        <taxon>Basidiomycota</taxon>
        <taxon>Agaricomycotina</taxon>
        <taxon>Agaricomycetes</taxon>
        <taxon>Polyporales</taxon>
        <taxon>Gelatoporiaceae</taxon>
        <taxon>Obba</taxon>
    </lineage>
</organism>